<organism evidence="1 2">
    <name type="scientific">Candidatus Jidaibacter acanthamoebae</name>
    <dbReference type="NCBI Taxonomy" id="86105"/>
    <lineage>
        <taxon>Bacteria</taxon>
        <taxon>Pseudomonadati</taxon>
        <taxon>Pseudomonadota</taxon>
        <taxon>Alphaproteobacteria</taxon>
        <taxon>Rickettsiales</taxon>
        <taxon>Candidatus Midichloriaceae</taxon>
        <taxon>Candidatus Jidaibacter</taxon>
    </lineage>
</organism>
<dbReference type="Proteomes" id="UP000031258">
    <property type="component" value="Unassembled WGS sequence"/>
</dbReference>
<dbReference type="RefSeq" id="WP_204367899.1">
    <property type="nucleotide sequence ID" value="NZ_JSWE01000220.1"/>
</dbReference>
<dbReference type="STRING" id="86105.NF27_JC00040"/>
<comment type="caution">
    <text evidence="1">The sequence shown here is derived from an EMBL/GenBank/DDBJ whole genome shotgun (WGS) entry which is preliminary data.</text>
</comment>
<keyword evidence="2" id="KW-1185">Reference proteome</keyword>
<reference evidence="1 2" key="1">
    <citation type="submission" date="2014-11" db="EMBL/GenBank/DDBJ databases">
        <title>A Rickettsiales Symbiont of Amoebae With Ancient Features.</title>
        <authorList>
            <person name="Schulz F."/>
            <person name="Martijn J."/>
            <person name="Wascher F."/>
            <person name="Kostanjsek R."/>
            <person name="Ettema T.J."/>
            <person name="Horn M."/>
        </authorList>
    </citation>
    <scope>NUCLEOTIDE SEQUENCE [LARGE SCALE GENOMIC DNA]</scope>
    <source>
        <strain evidence="1 2">UWC36</strain>
    </source>
</reference>
<accession>A0A0C1MQE9</accession>
<protein>
    <submittedName>
        <fullName evidence="1">Uncharacterized protein</fullName>
    </submittedName>
</protein>
<name>A0A0C1MQE9_9RICK</name>
<dbReference type="EMBL" id="JSWE01000220">
    <property type="protein sequence ID" value="KIE04197.1"/>
    <property type="molecule type" value="Genomic_DNA"/>
</dbReference>
<evidence type="ECO:0000313" key="1">
    <source>
        <dbReference type="EMBL" id="KIE04197.1"/>
    </source>
</evidence>
<gene>
    <name evidence="1" type="ORF">NF27_JC00040</name>
</gene>
<dbReference type="AlphaFoldDB" id="A0A0C1MQE9"/>
<sequence>MQLRATLYSKYDGHRCFKEFNFSDQINIPIEKYKEDMQKNLILDKAY</sequence>
<evidence type="ECO:0000313" key="2">
    <source>
        <dbReference type="Proteomes" id="UP000031258"/>
    </source>
</evidence>
<proteinExistence type="predicted"/>